<organism evidence="2 3">
    <name type="scientific">Dendrobium thyrsiflorum</name>
    <name type="common">Pinecone-like raceme dendrobium</name>
    <name type="synonym">Orchid</name>
    <dbReference type="NCBI Taxonomy" id="117978"/>
    <lineage>
        <taxon>Eukaryota</taxon>
        <taxon>Viridiplantae</taxon>
        <taxon>Streptophyta</taxon>
        <taxon>Embryophyta</taxon>
        <taxon>Tracheophyta</taxon>
        <taxon>Spermatophyta</taxon>
        <taxon>Magnoliopsida</taxon>
        <taxon>Liliopsida</taxon>
        <taxon>Asparagales</taxon>
        <taxon>Orchidaceae</taxon>
        <taxon>Epidendroideae</taxon>
        <taxon>Malaxideae</taxon>
        <taxon>Dendrobiinae</taxon>
        <taxon>Dendrobium</taxon>
    </lineage>
</organism>
<feature type="chain" id="PRO_5044858744" evidence="1">
    <location>
        <begin position="18"/>
        <end position="80"/>
    </location>
</feature>
<reference evidence="2 3" key="1">
    <citation type="journal article" date="2024" name="Plant Biotechnol. J.">
        <title>Dendrobium thyrsiflorum genome and its molecular insights into genes involved in important horticultural traits.</title>
        <authorList>
            <person name="Chen B."/>
            <person name="Wang J.Y."/>
            <person name="Zheng P.J."/>
            <person name="Li K.L."/>
            <person name="Liang Y.M."/>
            <person name="Chen X.F."/>
            <person name="Zhang C."/>
            <person name="Zhao X."/>
            <person name="He X."/>
            <person name="Zhang G.Q."/>
            <person name="Liu Z.J."/>
            <person name="Xu Q."/>
        </authorList>
    </citation>
    <scope>NUCLEOTIDE SEQUENCE [LARGE SCALE GENOMIC DNA]</scope>
    <source>
        <strain evidence="2">GZMU011</strain>
    </source>
</reference>
<evidence type="ECO:0000256" key="1">
    <source>
        <dbReference type="SAM" id="SignalP"/>
    </source>
</evidence>
<dbReference type="AlphaFoldDB" id="A0ABD0VL20"/>
<dbReference type="Proteomes" id="UP001552299">
    <property type="component" value="Unassembled WGS sequence"/>
</dbReference>
<evidence type="ECO:0000313" key="3">
    <source>
        <dbReference type="Proteomes" id="UP001552299"/>
    </source>
</evidence>
<keyword evidence="1" id="KW-0732">Signal</keyword>
<comment type="caution">
    <text evidence="2">The sequence shown here is derived from an EMBL/GenBank/DDBJ whole genome shotgun (WGS) entry which is preliminary data.</text>
</comment>
<gene>
    <name evidence="2" type="ORF">M5K25_007248</name>
</gene>
<proteinExistence type="predicted"/>
<dbReference type="EMBL" id="JANQDX010000006">
    <property type="protein sequence ID" value="KAL0923203.1"/>
    <property type="molecule type" value="Genomic_DNA"/>
</dbReference>
<accession>A0ABD0VL20</accession>
<protein>
    <submittedName>
        <fullName evidence="2">Uncharacterized protein</fullName>
    </submittedName>
</protein>
<evidence type="ECO:0000313" key="2">
    <source>
        <dbReference type="EMBL" id="KAL0923203.1"/>
    </source>
</evidence>
<name>A0ABD0VL20_DENTH</name>
<keyword evidence="3" id="KW-1185">Reference proteome</keyword>
<sequence length="80" mass="9001">MASLVLLLSELLHPEDALSVAIDRLPPANSSLISRRRALIFGERVAAETERPPWRSPETDRKDIGDNLQELRVSVESIWP</sequence>
<feature type="signal peptide" evidence="1">
    <location>
        <begin position="1"/>
        <end position="17"/>
    </location>
</feature>